<gene>
    <name evidence="2" type="ORF">SCF082_LOCUS8301</name>
    <name evidence="3" type="ORF">SCF082_LOCUS8315</name>
</gene>
<comment type="caution">
    <text evidence="3">The sequence shown here is derived from an EMBL/GenBank/DDBJ whole genome shotgun (WGS) entry which is preliminary data.</text>
</comment>
<dbReference type="EMBL" id="CAXAMM010004725">
    <property type="protein sequence ID" value="CAK9004703.1"/>
    <property type="molecule type" value="Genomic_DNA"/>
</dbReference>
<reference evidence="3 4" key="1">
    <citation type="submission" date="2024-02" db="EMBL/GenBank/DDBJ databases">
        <authorList>
            <person name="Chen Y."/>
            <person name="Shah S."/>
            <person name="Dougan E. K."/>
            <person name="Thang M."/>
            <person name="Chan C."/>
        </authorList>
    </citation>
    <scope>NUCLEOTIDE SEQUENCE [LARGE SCALE GENOMIC DNA]</scope>
</reference>
<feature type="region of interest" description="Disordered" evidence="1">
    <location>
        <begin position="1"/>
        <end position="27"/>
    </location>
</feature>
<evidence type="ECO:0000256" key="1">
    <source>
        <dbReference type="SAM" id="MobiDB-lite"/>
    </source>
</evidence>
<dbReference type="EMBL" id="CAXAMM010004736">
    <property type="protein sequence ID" value="CAK9004732.1"/>
    <property type="molecule type" value="Genomic_DNA"/>
</dbReference>
<keyword evidence="4" id="KW-1185">Reference proteome</keyword>
<protein>
    <submittedName>
        <fullName evidence="3">Uncharacterized protein</fullName>
    </submittedName>
</protein>
<sequence>MELLQGPMPSGKVERSQGSMSHSSKRRLVAPDEFEILEPPFVSEAERSTLVRESEIEDFGKGDVNLKIPVPREVKDGPQWGRTLMQLPALKRRNLSYAEIFDLVVEEDADITKYCRWVMETHGKTVTDAPRTRAEDFAMYLR</sequence>
<evidence type="ECO:0000313" key="4">
    <source>
        <dbReference type="Proteomes" id="UP001642464"/>
    </source>
</evidence>
<accession>A0ABP0IRP1</accession>
<dbReference type="Proteomes" id="UP001642464">
    <property type="component" value="Unassembled WGS sequence"/>
</dbReference>
<organism evidence="3 4">
    <name type="scientific">Durusdinium trenchii</name>
    <dbReference type="NCBI Taxonomy" id="1381693"/>
    <lineage>
        <taxon>Eukaryota</taxon>
        <taxon>Sar</taxon>
        <taxon>Alveolata</taxon>
        <taxon>Dinophyceae</taxon>
        <taxon>Suessiales</taxon>
        <taxon>Symbiodiniaceae</taxon>
        <taxon>Durusdinium</taxon>
    </lineage>
</organism>
<evidence type="ECO:0000313" key="2">
    <source>
        <dbReference type="EMBL" id="CAK9004703.1"/>
    </source>
</evidence>
<evidence type="ECO:0000313" key="3">
    <source>
        <dbReference type="EMBL" id="CAK9004732.1"/>
    </source>
</evidence>
<name>A0ABP0IRP1_9DINO</name>
<proteinExistence type="predicted"/>